<evidence type="ECO:0000313" key="3">
    <source>
        <dbReference type="Proteomes" id="UP001374893"/>
    </source>
</evidence>
<organism evidence="2 3">
    <name type="scientific">Haloferula helveola</name>
    <dbReference type="NCBI Taxonomy" id="490095"/>
    <lineage>
        <taxon>Bacteria</taxon>
        <taxon>Pseudomonadati</taxon>
        <taxon>Verrucomicrobiota</taxon>
        <taxon>Verrucomicrobiia</taxon>
        <taxon>Verrucomicrobiales</taxon>
        <taxon>Verrucomicrobiaceae</taxon>
        <taxon>Haloferula</taxon>
    </lineage>
</organism>
<dbReference type="InterPro" id="IPR035897">
    <property type="entry name" value="Toll_tir_struct_dom_sf"/>
</dbReference>
<dbReference type="RefSeq" id="WP_338689712.1">
    <property type="nucleotide sequence ID" value="NZ_AP024702.1"/>
</dbReference>
<protein>
    <recommendedName>
        <fullName evidence="1">TIR domain-containing protein</fullName>
    </recommendedName>
</protein>
<dbReference type="SUPFAM" id="SSF52200">
    <property type="entry name" value="Toll/Interleukin receptor TIR domain"/>
    <property type="match status" value="1"/>
</dbReference>
<accession>A0ABN6H7Q8</accession>
<feature type="domain" description="TIR" evidence="1">
    <location>
        <begin position="165"/>
        <end position="313"/>
    </location>
</feature>
<dbReference type="InterPro" id="IPR041160">
    <property type="entry name" value="LD_cluster2"/>
</dbReference>
<keyword evidence="3" id="KW-1185">Reference proteome</keyword>
<dbReference type="Gene3D" id="3.40.50.10140">
    <property type="entry name" value="Toll/interleukin-1 receptor homology (TIR) domain"/>
    <property type="match status" value="1"/>
</dbReference>
<name>A0ABN6H7Q8_9BACT</name>
<reference evidence="2 3" key="1">
    <citation type="submission" date="2021-06" db="EMBL/GenBank/DDBJ databases">
        <title>Complete genome of Haloferula helveola possessing various polysaccharide degrading enzymes.</title>
        <authorList>
            <person name="Takami H."/>
            <person name="Huang C."/>
            <person name="Hamasaki K."/>
        </authorList>
    </citation>
    <scope>NUCLEOTIDE SEQUENCE [LARGE SCALE GENOMIC DNA]</scope>
    <source>
        <strain evidence="2 3">CN-1</strain>
    </source>
</reference>
<dbReference type="EMBL" id="AP024702">
    <property type="protein sequence ID" value="BCX47480.1"/>
    <property type="molecule type" value="Genomic_DNA"/>
</dbReference>
<evidence type="ECO:0000313" key="2">
    <source>
        <dbReference type="EMBL" id="BCX47480.1"/>
    </source>
</evidence>
<sequence length="757" mass="84640">MRRRTPVRIYVLWHKSFAEGLPLARHIYHWFRLPSGEGIPVYFRCAENPFGESFPEIREEDCDHNIIIPLVEPNMVASMPWRRKIEKLANTASDSEAGDWQGARCHLLPIALHDTAYQMPSAVRRLNFIRKVGPSGNAPDEVLMSRLTEALCLLLRGIASPGVTDPIKIFLSHAKADGTDVPKEIKSFIQNETQAHTFFDENDIAYGHDFAKVIEKALQTESAGLLVVQGDHYADRPWCRKEIRDFLEPRRISESGEEAGRPALFSVMPSVVVSNFEGNKVARTIPELGHAPSVQWKPQAARSAVVTLLREILFSNFYRLLARRERSGFPDSDGPRRLLVNRPPDPVMVEQLLQLAKVDRNHPKGVTIHHPGHGLTSVELEGLQALYGNFGFHAFGARIEEPASVGGGNDSGKAGVFAGRVLAISAGNACDILKSGFSDDHTVELLTAILHPLFKKDISLLYGGGLPKWDDPDKPWISKVNYTHTFLGLLLAERDKTDGNPSGEPGLKADTLPSRLFNLSAWPHSLDFTIEDEARWVNTCSFLCVTQGMAGIPADEILGPEHVEEEHRRQKILNTAVCLTAMRRRRCGDFTCDTPERENFEFQPIAHLFVGGKLRRYSGMIPGVWEEMLHAYLAERPCFVVRATRGAAGRLGEWLLNPPVDRPVELSVAYQARQSGDPEVYRWLADQLDDASDRLGPTQAFDQLWQLIQARHDSSLSEVLRNKLSDEENEDLLRSGDFGEIARLIGKGLERLAEPGR</sequence>
<dbReference type="Pfam" id="PF18163">
    <property type="entry name" value="LD_cluster2"/>
    <property type="match status" value="1"/>
</dbReference>
<dbReference type="PROSITE" id="PS50104">
    <property type="entry name" value="TIR"/>
    <property type="match status" value="1"/>
</dbReference>
<dbReference type="Proteomes" id="UP001374893">
    <property type="component" value="Chromosome"/>
</dbReference>
<proteinExistence type="predicted"/>
<dbReference type="Pfam" id="PF13676">
    <property type="entry name" value="TIR_2"/>
    <property type="match status" value="1"/>
</dbReference>
<gene>
    <name evidence="2" type="ORF">HAHE_13880</name>
</gene>
<dbReference type="InterPro" id="IPR000157">
    <property type="entry name" value="TIR_dom"/>
</dbReference>
<evidence type="ECO:0000259" key="1">
    <source>
        <dbReference type="PROSITE" id="PS50104"/>
    </source>
</evidence>